<dbReference type="InterPro" id="IPR024935">
    <property type="entry name" value="Rubredoxin_dom"/>
</dbReference>
<evidence type="ECO:0000313" key="11">
    <source>
        <dbReference type="Proteomes" id="UP000657372"/>
    </source>
</evidence>
<evidence type="ECO:0000256" key="2">
    <source>
        <dbReference type="ARBA" id="ARBA00006442"/>
    </source>
</evidence>
<sequence>MSARLVEAAWRQYICRACGLIYDEKEGDPDSGLQAGTRYEDIPDDWSCPLCGVTKADFELYIAVSIPPTIGVKLPSASGTRGQAGIVIVGAGCAGWQMASALRDLDSQVPITIVTGCSGDVYDKPLLSVAIAKKLPLERLVKETASEAAERLNVRLLIQTHAVSVSANASALRTTRGTLSYQNLVLAHGATQRQLPELPEELCWRINDLQAYGAFRKRIEAQAKKESQQIAIVGAGLVGCELANDLALAGHNVCLLDINARPLQGVISDLESADLLHAWENLPLQYVGSVQISSVHLVDGKRRIQTHDGQIFDVDHVISATGLTTPSQLARTAGLTWNNGIAVDPLTLRTNISNIHALGDCISIDGDAYRFIEPINRQARIIAAHLTGNKADAYLSRRPVVRVKTSSRSFTI</sequence>
<evidence type="ECO:0000313" key="10">
    <source>
        <dbReference type="EMBL" id="MBF8179264.1"/>
    </source>
</evidence>
<proteinExistence type="inferred from homology"/>
<feature type="domain" description="Rubredoxin-like" evidence="9">
    <location>
        <begin position="10"/>
        <end position="61"/>
    </location>
</feature>
<name>A0ABS0EYK1_9BURK</name>
<dbReference type="SUPFAM" id="SSF51905">
    <property type="entry name" value="FAD/NAD(P)-binding domain"/>
    <property type="match status" value="1"/>
</dbReference>
<keyword evidence="6" id="KW-0274">FAD</keyword>
<protein>
    <submittedName>
        <fullName evidence="10">FAD-dependent oxidoreductase</fullName>
    </submittedName>
</protein>
<dbReference type="PRINTS" id="PR00163">
    <property type="entry name" value="RUBREDOXIN"/>
</dbReference>
<evidence type="ECO:0000256" key="8">
    <source>
        <dbReference type="ARBA" id="ARBA00023004"/>
    </source>
</evidence>
<dbReference type="PRINTS" id="PR00368">
    <property type="entry name" value="FADPNR"/>
</dbReference>
<gene>
    <name evidence="10" type="ORF">IXC47_16400</name>
</gene>
<keyword evidence="8" id="KW-0408">Iron</keyword>
<comment type="cofactor">
    <cofactor evidence="1">
        <name>FAD</name>
        <dbReference type="ChEBI" id="CHEBI:57692"/>
    </cofactor>
</comment>
<dbReference type="Proteomes" id="UP000657372">
    <property type="component" value="Unassembled WGS sequence"/>
</dbReference>
<dbReference type="Gene3D" id="3.50.50.60">
    <property type="entry name" value="FAD/NAD(P)-binding domain"/>
    <property type="match status" value="2"/>
</dbReference>
<dbReference type="PROSITE" id="PS50903">
    <property type="entry name" value="RUBREDOXIN_LIKE"/>
    <property type="match status" value="1"/>
</dbReference>
<dbReference type="Pfam" id="PF07992">
    <property type="entry name" value="Pyr_redox_2"/>
    <property type="match status" value="1"/>
</dbReference>
<evidence type="ECO:0000256" key="4">
    <source>
        <dbReference type="ARBA" id="ARBA00022630"/>
    </source>
</evidence>
<keyword evidence="7" id="KW-0249">Electron transport</keyword>
<dbReference type="InterPro" id="IPR050260">
    <property type="entry name" value="FAD-bd_OxRdtase"/>
</dbReference>
<accession>A0ABS0EYK1</accession>
<dbReference type="InterPro" id="IPR024934">
    <property type="entry name" value="Rubredoxin-like_dom"/>
</dbReference>
<evidence type="ECO:0000256" key="6">
    <source>
        <dbReference type="ARBA" id="ARBA00022827"/>
    </source>
</evidence>
<evidence type="ECO:0000256" key="5">
    <source>
        <dbReference type="ARBA" id="ARBA00022723"/>
    </source>
</evidence>
<dbReference type="PANTHER" id="PTHR43429">
    <property type="entry name" value="PYRIDINE NUCLEOTIDE-DISULFIDE OXIDOREDUCTASE DOMAIN-CONTAINING"/>
    <property type="match status" value="1"/>
</dbReference>
<keyword evidence="5" id="KW-0479">Metal-binding</keyword>
<keyword evidence="3" id="KW-0813">Transport</keyword>
<dbReference type="InterPro" id="IPR023753">
    <property type="entry name" value="FAD/NAD-binding_dom"/>
</dbReference>
<dbReference type="PRINTS" id="PR00411">
    <property type="entry name" value="PNDRDTASEI"/>
</dbReference>
<reference evidence="10 11" key="1">
    <citation type="submission" date="2020-11" db="EMBL/GenBank/DDBJ databases">
        <title>WGS of Herminiimonas contaminans strain Marseille-Q4544 isolated from planarians Schmidtea mediterranea.</title>
        <authorList>
            <person name="Kangale L."/>
        </authorList>
    </citation>
    <scope>NUCLEOTIDE SEQUENCE [LARGE SCALE GENOMIC DNA]</scope>
    <source>
        <strain evidence="10 11">Marseille-Q4544</strain>
    </source>
</reference>
<comment type="caution">
    <text evidence="10">The sequence shown here is derived from an EMBL/GenBank/DDBJ whole genome shotgun (WGS) entry which is preliminary data.</text>
</comment>
<dbReference type="EMBL" id="JADOEL010000017">
    <property type="protein sequence ID" value="MBF8179264.1"/>
    <property type="molecule type" value="Genomic_DNA"/>
</dbReference>
<evidence type="ECO:0000256" key="1">
    <source>
        <dbReference type="ARBA" id="ARBA00001974"/>
    </source>
</evidence>
<dbReference type="Pfam" id="PF00301">
    <property type="entry name" value="Rubredoxin"/>
    <property type="match status" value="1"/>
</dbReference>
<evidence type="ECO:0000256" key="3">
    <source>
        <dbReference type="ARBA" id="ARBA00022448"/>
    </source>
</evidence>
<dbReference type="InterPro" id="IPR036188">
    <property type="entry name" value="FAD/NAD-bd_sf"/>
</dbReference>
<dbReference type="InterPro" id="IPR018527">
    <property type="entry name" value="Rubredoxin_Fe_BS"/>
</dbReference>
<dbReference type="PANTHER" id="PTHR43429:SF3">
    <property type="entry name" value="NITRITE REDUCTASE [NAD(P)H]"/>
    <property type="match status" value="1"/>
</dbReference>
<organism evidence="10 11">
    <name type="scientific">Herminiimonas contaminans</name>
    <dbReference type="NCBI Taxonomy" id="1111140"/>
    <lineage>
        <taxon>Bacteria</taxon>
        <taxon>Pseudomonadati</taxon>
        <taxon>Pseudomonadota</taxon>
        <taxon>Betaproteobacteria</taxon>
        <taxon>Burkholderiales</taxon>
        <taxon>Oxalobacteraceae</taxon>
        <taxon>Herminiimonas</taxon>
    </lineage>
</organism>
<comment type="similarity">
    <text evidence="2">Belongs to the FAD-dependent oxidoreductase family.</text>
</comment>
<keyword evidence="11" id="KW-1185">Reference proteome</keyword>
<dbReference type="Gene3D" id="2.20.28.10">
    <property type="match status" value="1"/>
</dbReference>
<dbReference type="SUPFAM" id="SSF57802">
    <property type="entry name" value="Rubredoxin-like"/>
    <property type="match status" value="1"/>
</dbReference>
<dbReference type="CDD" id="cd00730">
    <property type="entry name" value="rubredoxin"/>
    <property type="match status" value="1"/>
</dbReference>
<evidence type="ECO:0000259" key="9">
    <source>
        <dbReference type="PROSITE" id="PS50903"/>
    </source>
</evidence>
<evidence type="ECO:0000256" key="7">
    <source>
        <dbReference type="ARBA" id="ARBA00022982"/>
    </source>
</evidence>
<keyword evidence="4" id="KW-0285">Flavoprotein</keyword>
<dbReference type="RefSeq" id="WP_195876358.1">
    <property type="nucleotide sequence ID" value="NZ_JADOEL010000017.1"/>
</dbReference>
<dbReference type="PROSITE" id="PS00202">
    <property type="entry name" value="RUBREDOXIN"/>
    <property type="match status" value="1"/>
</dbReference>